<feature type="non-terminal residue" evidence="1">
    <location>
        <position position="1"/>
    </location>
</feature>
<gene>
    <name evidence="1" type="primary">elmMIII</name>
    <name evidence="1" type="ORF">SPIL2461_LOCUS262</name>
</gene>
<evidence type="ECO:0000313" key="1">
    <source>
        <dbReference type="EMBL" id="CAE7153574.1"/>
    </source>
</evidence>
<organism evidence="1 2">
    <name type="scientific">Symbiodinium pilosum</name>
    <name type="common">Dinoflagellate</name>
    <dbReference type="NCBI Taxonomy" id="2952"/>
    <lineage>
        <taxon>Eukaryota</taxon>
        <taxon>Sar</taxon>
        <taxon>Alveolata</taxon>
        <taxon>Dinophyceae</taxon>
        <taxon>Suessiales</taxon>
        <taxon>Symbiodiniaceae</taxon>
        <taxon>Symbiodinium</taxon>
    </lineage>
</organism>
<evidence type="ECO:0000313" key="2">
    <source>
        <dbReference type="Proteomes" id="UP000649617"/>
    </source>
</evidence>
<name>A0A812IMD9_SYMPI</name>
<dbReference type="InterPro" id="IPR008884">
    <property type="entry name" value="TylF_MeTrfase"/>
</dbReference>
<proteinExistence type="predicted"/>
<dbReference type="AlphaFoldDB" id="A0A812IMD9"/>
<dbReference type="InterPro" id="IPR029063">
    <property type="entry name" value="SAM-dependent_MTases_sf"/>
</dbReference>
<comment type="caution">
    <text evidence="1">The sequence shown here is derived from an EMBL/GenBank/DDBJ whole genome shotgun (WGS) entry which is preliminary data.</text>
</comment>
<keyword evidence="2" id="KW-1185">Reference proteome</keyword>
<sequence length="123" mass="14105">EWNNNHVGKYSTKGHIPDLPSNAELHVGWFNETLPGFLKTHEGQVRFMNVDCDCYSSTRDLLNLLSPRIGPGTILIFDEYTNYLNWQQHEFKAFAEAAAENEWSFEYVGISLQSKQAIIRILG</sequence>
<dbReference type="PANTHER" id="PTHR40036">
    <property type="entry name" value="MACROCIN O-METHYLTRANSFERASE"/>
    <property type="match status" value="1"/>
</dbReference>
<reference evidence="1" key="1">
    <citation type="submission" date="2021-02" db="EMBL/GenBank/DDBJ databases">
        <authorList>
            <person name="Dougan E. K."/>
            <person name="Rhodes N."/>
            <person name="Thang M."/>
            <person name="Chan C."/>
        </authorList>
    </citation>
    <scope>NUCLEOTIDE SEQUENCE</scope>
</reference>
<dbReference type="EMBL" id="CAJNIZ010000102">
    <property type="protein sequence ID" value="CAE7153574.1"/>
    <property type="molecule type" value="Genomic_DNA"/>
</dbReference>
<protein>
    <submittedName>
        <fullName evidence="1">ElmMIII protein</fullName>
    </submittedName>
</protein>
<accession>A0A812IMD9</accession>
<dbReference type="OrthoDB" id="10265168at2759"/>
<dbReference type="PANTHER" id="PTHR40036:SF1">
    <property type="entry name" value="MACROCIN O-METHYLTRANSFERASE"/>
    <property type="match status" value="1"/>
</dbReference>
<dbReference type="Pfam" id="PF05711">
    <property type="entry name" value="TylF"/>
    <property type="match status" value="1"/>
</dbReference>
<dbReference type="Proteomes" id="UP000649617">
    <property type="component" value="Unassembled WGS sequence"/>
</dbReference>
<dbReference type="Gene3D" id="3.40.50.150">
    <property type="entry name" value="Vaccinia Virus protein VP39"/>
    <property type="match status" value="1"/>
</dbReference>